<organism evidence="1 2">
    <name type="scientific">Flavobacterium amnicola</name>
    <dbReference type="NCBI Taxonomy" id="2506422"/>
    <lineage>
        <taxon>Bacteria</taxon>
        <taxon>Pseudomonadati</taxon>
        <taxon>Bacteroidota</taxon>
        <taxon>Flavobacteriia</taxon>
        <taxon>Flavobacteriales</taxon>
        <taxon>Flavobacteriaceae</taxon>
        <taxon>Flavobacterium</taxon>
    </lineage>
</organism>
<gene>
    <name evidence="1" type="ORF">EQG63_11850</name>
</gene>
<protein>
    <submittedName>
        <fullName evidence="1">Uncharacterized protein</fullName>
    </submittedName>
</protein>
<name>A0A4Q1K345_9FLAO</name>
<evidence type="ECO:0000313" key="1">
    <source>
        <dbReference type="EMBL" id="RXR16309.1"/>
    </source>
</evidence>
<dbReference type="EMBL" id="SBKO01000006">
    <property type="protein sequence ID" value="RXR16309.1"/>
    <property type="molecule type" value="Genomic_DNA"/>
</dbReference>
<sequence length="628" mass="74018">MKKELLKILKQCINSKNIELGSNLSPSQELINSKTIIWNDSLDTYNINFTNPIVNSILTEIAQERLKRELPNDIISTLKFIDDFEEDVKRPETNITWAGLIQLKNSLKVHLLANLHNEHNVDLVVFLDNLKNKESKRVKELYSFEDLFFKALPYLKINIETIFDIIKKKYPKKNYEPLINNFCRNLGFTNPALAHELFEFGKANGLNQIGVLTANLLVGLHNNGDNTAYEKAKNLFIDNEMLSIFFFGRAQLKTIQEINDAISIIEKIDKTNEQSIFELECFYENLLENELITEEITKYCFKKFNELFTIDNDNLRWRIIHTFSHSIKNYEIERYNFLLFALDTGKNPNYIKRYFHTYKDPKYFFDLFSYAYKNLGIRTNIELFEDDFIHFWNDFKESTENHILECLTNQNKLLRTGAIKLILNSRFTCHVNLLKIKKSEQQLRALEALTDFPHSIDNLISIILPLRKSKSSKVVQYLQNKLSTLIYDAYHEYLFNLIEKNIGVTQKDIDFIKPIKQTLEHYQKIKELKSSINDLNPWENERQHMDLYYRLEHENHAIMMNKIKEGKGTFLEFFGKSHIIVRGNSWKTDGDDDIRQLAKIEHSTVLDGRAYKNPDQFEHNLNNPKSLF</sequence>
<accession>A0A4Q1K345</accession>
<dbReference type="Proteomes" id="UP000290283">
    <property type="component" value="Unassembled WGS sequence"/>
</dbReference>
<dbReference type="RefSeq" id="WP_129436587.1">
    <property type="nucleotide sequence ID" value="NZ_SBKO01000006.1"/>
</dbReference>
<keyword evidence="2" id="KW-1185">Reference proteome</keyword>
<comment type="caution">
    <text evidence="1">The sequence shown here is derived from an EMBL/GenBank/DDBJ whole genome shotgun (WGS) entry which is preliminary data.</text>
</comment>
<reference evidence="2" key="1">
    <citation type="submission" date="2019-01" db="EMBL/GenBank/DDBJ databases">
        <title>Cytophagaceae bacterium strain CAR-16.</title>
        <authorList>
            <person name="Chen W.-M."/>
        </authorList>
    </citation>
    <scope>NUCLEOTIDE SEQUENCE [LARGE SCALE GENOMIC DNA]</scope>
    <source>
        <strain evidence="2">LLJ-11</strain>
    </source>
</reference>
<evidence type="ECO:0000313" key="2">
    <source>
        <dbReference type="Proteomes" id="UP000290283"/>
    </source>
</evidence>
<proteinExistence type="predicted"/>
<dbReference type="OrthoDB" id="1324326at2"/>
<dbReference type="AlphaFoldDB" id="A0A4Q1K345"/>